<feature type="domain" description="Mannitol dehydrogenase C-terminal" evidence="9">
    <location>
        <begin position="203"/>
        <end position="378"/>
    </location>
</feature>
<keyword evidence="5 7" id="KW-0520">NAD</keyword>
<dbReference type="NCBIfam" id="NF002652">
    <property type="entry name" value="PRK02318.2-5"/>
    <property type="match status" value="1"/>
</dbReference>
<feature type="binding site" evidence="7">
    <location>
        <begin position="3"/>
        <end position="14"/>
    </location>
    <ligand>
        <name>NAD(+)</name>
        <dbReference type="ChEBI" id="CHEBI:57540"/>
    </ligand>
</feature>
<evidence type="ECO:0000256" key="5">
    <source>
        <dbReference type="ARBA" id="ARBA00023027"/>
    </source>
</evidence>
<dbReference type="GO" id="GO:0005829">
    <property type="term" value="C:cytosol"/>
    <property type="evidence" value="ECO:0007669"/>
    <property type="project" value="TreeGrafter"/>
</dbReference>
<dbReference type="Proteomes" id="UP000626844">
    <property type="component" value="Unassembled WGS sequence"/>
</dbReference>
<dbReference type="EC" id="1.1.1.17" evidence="2 7"/>
<keyword evidence="11" id="KW-1185">Reference proteome</keyword>
<dbReference type="RefSeq" id="WP_191161782.1">
    <property type="nucleotide sequence ID" value="NZ_JACXAI010000041.1"/>
</dbReference>
<evidence type="ECO:0000313" key="10">
    <source>
        <dbReference type="EMBL" id="MBD1383022.1"/>
    </source>
</evidence>
<dbReference type="InterPro" id="IPR023027">
    <property type="entry name" value="Mannitol_DH_CS"/>
</dbReference>
<dbReference type="NCBIfam" id="NF002647">
    <property type="entry name" value="PRK02318.1-3"/>
    <property type="match status" value="1"/>
</dbReference>
<evidence type="ECO:0000256" key="6">
    <source>
        <dbReference type="ARBA" id="ARBA00048615"/>
    </source>
</evidence>
<reference evidence="10" key="1">
    <citation type="submission" date="2020-09" db="EMBL/GenBank/DDBJ databases">
        <title>A novel bacterium of genus Bacillus, isolated from South China Sea.</title>
        <authorList>
            <person name="Huang H."/>
            <person name="Mo K."/>
            <person name="Hu Y."/>
        </authorList>
    </citation>
    <scope>NUCLEOTIDE SEQUENCE</scope>
    <source>
        <strain evidence="10">IB182487</strain>
    </source>
</reference>
<dbReference type="GO" id="GO:0019592">
    <property type="term" value="P:mannitol catabolic process"/>
    <property type="evidence" value="ECO:0007669"/>
    <property type="project" value="TreeGrafter"/>
</dbReference>
<dbReference type="Pfam" id="PF01232">
    <property type="entry name" value="Mannitol_dh"/>
    <property type="match status" value="1"/>
</dbReference>
<dbReference type="PANTHER" id="PTHR30524">
    <property type="entry name" value="MANNITOL-1-PHOSPHATE 5-DEHYDROGENASE"/>
    <property type="match status" value="1"/>
</dbReference>
<evidence type="ECO:0000259" key="8">
    <source>
        <dbReference type="Pfam" id="PF01232"/>
    </source>
</evidence>
<dbReference type="PANTHER" id="PTHR30524:SF0">
    <property type="entry name" value="ALTRONATE OXIDOREDUCTASE-RELATED"/>
    <property type="match status" value="1"/>
</dbReference>
<dbReference type="NCBIfam" id="NF002646">
    <property type="entry name" value="PRK02318.1-2"/>
    <property type="match status" value="1"/>
</dbReference>
<protein>
    <recommendedName>
        <fullName evidence="3 7">Mannitol-1-phosphate 5-dehydrogenase</fullName>
        <ecNumber evidence="2 7">1.1.1.17</ecNumber>
    </recommendedName>
</protein>
<accession>A0A926NS99</accession>
<dbReference type="InterPro" id="IPR036291">
    <property type="entry name" value="NAD(P)-bd_dom_sf"/>
</dbReference>
<comment type="caution">
    <text evidence="10">The sequence shown here is derived from an EMBL/GenBank/DDBJ whole genome shotgun (WGS) entry which is preliminary data.</text>
</comment>
<comment type="similarity">
    <text evidence="1 7">Belongs to the mannitol dehydrogenase family.</text>
</comment>
<evidence type="ECO:0000256" key="4">
    <source>
        <dbReference type="ARBA" id="ARBA00023002"/>
    </source>
</evidence>
<dbReference type="InterPro" id="IPR000669">
    <property type="entry name" value="Mannitol_DH"/>
</dbReference>
<keyword evidence="4 7" id="KW-0560">Oxidoreductase</keyword>
<evidence type="ECO:0000259" key="9">
    <source>
        <dbReference type="Pfam" id="PF08125"/>
    </source>
</evidence>
<evidence type="ECO:0000313" key="11">
    <source>
        <dbReference type="Proteomes" id="UP000626844"/>
    </source>
</evidence>
<dbReference type="NCBIfam" id="NF002649">
    <property type="entry name" value="PRK02318.2-1"/>
    <property type="match status" value="1"/>
</dbReference>
<dbReference type="InterPro" id="IPR013118">
    <property type="entry name" value="Mannitol_DH_C"/>
</dbReference>
<dbReference type="InterPro" id="IPR008927">
    <property type="entry name" value="6-PGluconate_DH-like_C_sf"/>
</dbReference>
<evidence type="ECO:0000256" key="1">
    <source>
        <dbReference type="ARBA" id="ARBA00006541"/>
    </source>
</evidence>
<dbReference type="GO" id="GO:0008926">
    <property type="term" value="F:mannitol-1-phosphate 5-dehydrogenase activity"/>
    <property type="evidence" value="ECO:0007669"/>
    <property type="project" value="UniProtKB-UniRule"/>
</dbReference>
<dbReference type="Pfam" id="PF08125">
    <property type="entry name" value="Mannitol_dh_C"/>
    <property type="match status" value="1"/>
</dbReference>
<dbReference type="AlphaFoldDB" id="A0A926NS99"/>
<dbReference type="HAMAP" id="MF_00196">
    <property type="entry name" value="Mannitol_dehydrog"/>
    <property type="match status" value="1"/>
</dbReference>
<dbReference type="PROSITE" id="PS00974">
    <property type="entry name" value="MANNITOL_DHGENASE"/>
    <property type="match status" value="1"/>
</dbReference>
<dbReference type="SUPFAM" id="SSF48179">
    <property type="entry name" value="6-phosphogluconate dehydrogenase C-terminal domain-like"/>
    <property type="match status" value="1"/>
</dbReference>
<gene>
    <name evidence="7" type="primary">mtlD</name>
    <name evidence="10" type="ORF">IC621_22735</name>
</gene>
<dbReference type="InterPro" id="IPR023028">
    <property type="entry name" value="Mannitol_1_phos_5_DH"/>
</dbReference>
<dbReference type="EMBL" id="JACXAI010000041">
    <property type="protein sequence ID" value="MBD1383022.1"/>
    <property type="molecule type" value="Genomic_DNA"/>
</dbReference>
<evidence type="ECO:0000256" key="3">
    <source>
        <dbReference type="ARBA" id="ARBA00016219"/>
    </source>
</evidence>
<dbReference type="PRINTS" id="PR00084">
    <property type="entry name" value="MTLDHDRGNASE"/>
</dbReference>
<dbReference type="SUPFAM" id="SSF51735">
    <property type="entry name" value="NAD(P)-binding Rossmann-fold domains"/>
    <property type="match status" value="1"/>
</dbReference>
<dbReference type="InterPro" id="IPR013328">
    <property type="entry name" value="6PGD_dom2"/>
</dbReference>
<dbReference type="Gene3D" id="1.10.1040.10">
    <property type="entry name" value="N-(1-d-carboxylethyl)-l-norvaline Dehydrogenase, domain 2"/>
    <property type="match status" value="1"/>
</dbReference>
<dbReference type="Gene3D" id="3.40.50.720">
    <property type="entry name" value="NAD(P)-binding Rossmann-like Domain"/>
    <property type="match status" value="1"/>
</dbReference>
<evidence type="ECO:0000256" key="2">
    <source>
        <dbReference type="ARBA" id="ARBA00012939"/>
    </source>
</evidence>
<sequence>MIAVHFGAGNIGRGFIGAILSQAGYEVTFVDINEEVIQALNERNQYEVELASDSKKTTIITDVKGINSEKDPDKVIEKLAQADLITTAVGPNILKFVAKSIADGLKKRLKTTNSFGNIIACENMIGGTAHLQEEIEKYLNEQEKEAIAKIIGFPNSAVDRIVPIQEQKDLLKVSVEPFFEWVVEEEKLKGDFPKIPGVTYVKDLIPYIERKLYTVNTGHAVTAYVGYDKGLQTVKEAIEHPEVRKIVEGALQETSSLLTAQYSFDKEEHQTYISKILSRFENQYISDELTRVGRSPIRKLGYDDRLVGPARKLIEIGKTPEYLATGIAAALNYHYDQDPEAVQLAILVKEQGIPGALSKVSDLPEQHSLVQLVTEKYAQ</sequence>
<name>A0A926NS99_9BACI</name>
<comment type="catalytic activity">
    <reaction evidence="6 7">
        <text>D-mannitol 1-phosphate + NAD(+) = beta-D-fructose 6-phosphate + NADH + H(+)</text>
        <dbReference type="Rhea" id="RHEA:19661"/>
        <dbReference type="ChEBI" id="CHEBI:15378"/>
        <dbReference type="ChEBI" id="CHEBI:57540"/>
        <dbReference type="ChEBI" id="CHEBI:57634"/>
        <dbReference type="ChEBI" id="CHEBI:57945"/>
        <dbReference type="ChEBI" id="CHEBI:61381"/>
        <dbReference type="EC" id="1.1.1.17"/>
    </reaction>
</comment>
<feature type="domain" description="Mannitol dehydrogenase N-terminal" evidence="8">
    <location>
        <begin position="1"/>
        <end position="196"/>
    </location>
</feature>
<proteinExistence type="inferred from homology"/>
<evidence type="ECO:0000256" key="7">
    <source>
        <dbReference type="HAMAP-Rule" id="MF_00196"/>
    </source>
</evidence>
<organism evidence="10 11">
    <name type="scientific">Metabacillus arenae</name>
    <dbReference type="NCBI Taxonomy" id="2771434"/>
    <lineage>
        <taxon>Bacteria</taxon>
        <taxon>Bacillati</taxon>
        <taxon>Bacillota</taxon>
        <taxon>Bacilli</taxon>
        <taxon>Bacillales</taxon>
        <taxon>Bacillaceae</taxon>
        <taxon>Metabacillus</taxon>
    </lineage>
</organism>
<dbReference type="InterPro" id="IPR013131">
    <property type="entry name" value="Mannitol_DH_N"/>
</dbReference>